<protein>
    <submittedName>
        <fullName evidence="3">SseB family protein</fullName>
    </submittedName>
</protein>
<feature type="region of interest" description="Disordered" evidence="1">
    <location>
        <begin position="259"/>
        <end position="285"/>
    </location>
</feature>
<accession>A0A7J5B0S3</accession>
<reference evidence="3 4" key="1">
    <citation type="submission" date="2019-09" db="EMBL/GenBank/DDBJ databases">
        <title>Phylogeny of genus Pseudoclavibacter and closely related genus.</title>
        <authorList>
            <person name="Li Y."/>
        </authorList>
    </citation>
    <scope>NUCLEOTIDE SEQUENCE [LARGE SCALE GENOMIC DNA]</scope>
    <source>
        <strain evidence="3 4">THG-MD12</strain>
    </source>
</reference>
<feature type="domain" description="SseB protein N-terminal" evidence="2">
    <location>
        <begin position="43"/>
        <end position="164"/>
    </location>
</feature>
<organism evidence="3 4">
    <name type="scientific">Pseudoclavibacter terrae</name>
    <dbReference type="NCBI Taxonomy" id="1530195"/>
    <lineage>
        <taxon>Bacteria</taxon>
        <taxon>Bacillati</taxon>
        <taxon>Actinomycetota</taxon>
        <taxon>Actinomycetes</taxon>
        <taxon>Micrococcales</taxon>
        <taxon>Microbacteriaceae</taxon>
        <taxon>Pseudoclavibacter</taxon>
    </lineage>
</organism>
<keyword evidence="4" id="KW-1185">Reference proteome</keyword>
<feature type="compositionally biased region" description="Basic and acidic residues" evidence="1">
    <location>
        <begin position="274"/>
        <end position="285"/>
    </location>
</feature>
<dbReference type="RefSeq" id="WP_151424823.1">
    <property type="nucleotide sequence ID" value="NZ_WBJX01000006.1"/>
</dbReference>
<dbReference type="InterPro" id="IPR009839">
    <property type="entry name" value="SseB_N"/>
</dbReference>
<evidence type="ECO:0000313" key="4">
    <source>
        <dbReference type="Proteomes" id="UP000490386"/>
    </source>
</evidence>
<feature type="region of interest" description="Disordered" evidence="1">
    <location>
        <begin position="1"/>
        <end position="31"/>
    </location>
</feature>
<name>A0A7J5B0S3_9MICO</name>
<sequence length="285" mass="30538">MPSLPEHFHPSEADSAGQSWSGRSFSDSPFRDDDGTAPAAFVAAMQRFRAREAGPDAVVDALREARVLIPLVAKLGEAGVNERGSTVDKSADLSIVTVAGPDGRTVLPVFTSAEAMKRWNPAARPVPALMQRAAISAAAEGSDLIVVDATSDTEFVVRRPAVWAIAQERAWLAPWVNPVVADELSRVMAELADVAGVDLVPGDPEARLTGPELRVVLHVGSALGRDELADLSRRASELLQESEAFRTAVDSLGISFSRAASPHRREAQGPAGPDPRRSWWRRRGD</sequence>
<proteinExistence type="predicted"/>
<dbReference type="AlphaFoldDB" id="A0A7J5B0S3"/>
<dbReference type="OrthoDB" id="5188303at2"/>
<evidence type="ECO:0000259" key="2">
    <source>
        <dbReference type="Pfam" id="PF07179"/>
    </source>
</evidence>
<gene>
    <name evidence="3" type="ORF">F8O03_16520</name>
</gene>
<dbReference type="EMBL" id="WBJX01000006">
    <property type="protein sequence ID" value="KAB1636543.1"/>
    <property type="molecule type" value="Genomic_DNA"/>
</dbReference>
<feature type="compositionally biased region" description="Basic and acidic residues" evidence="1">
    <location>
        <begin position="1"/>
        <end position="12"/>
    </location>
</feature>
<dbReference type="Pfam" id="PF07179">
    <property type="entry name" value="SseB"/>
    <property type="match status" value="1"/>
</dbReference>
<comment type="caution">
    <text evidence="3">The sequence shown here is derived from an EMBL/GenBank/DDBJ whole genome shotgun (WGS) entry which is preliminary data.</text>
</comment>
<dbReference type="Proteomes" id="UP000490386">
    <property type="component" value="Unassembled WGS sequence"/>
</dbReference>
<evidence type="ECO:0000313" key="3">
    <source>
        <dbReference type="EMBL" id="KAB1636543.1"/>
    </source>
</evidence>
<evidence type="ECO:0000256" key="1">
    <source>
        <dbReference type="SAM" id="MobiDB-lite"/>
    </source>
</evidence>